<evidence type="ECO:0008006" key="5">
    <source>
        <dbReference type="Google" id="ProtNLM"/>
    </source>
</evidence>
<dbReference type="AlphaFoldDB" id="A0AAD5SKE4"/>
<dbReference type="PANTHER" id="PTHR13799:SF13">
    <property type="entry name" value="NIF3-LIKE PROTEIN 1"/>
    <property type="match status" value="1"/>
</dbReference>
<evidence type="ECO:0000313" key="3">
    <source>
        <dbReference type="EMBL" id="KAJ3056953.1"/>
    </source>
</evidence>
<feature type="binding site" evidence="2">
    <location>
        <position position="235"/>
    </location>
    <ligand>
        <name>a divalent metal cation</name>
        <dbReference type="ChEBI" id="CHEBI:60240"/>
        <label>1</label>
    </ligand>
</feature>
<dbReference type="FunFam" id="3.40.1390.30:FF:000001">
    <property type="entry name" value="GTP cyclohydrolase 1 type 2"/>
    <property type="match status" value="1"/>
</dbReference>
<gene>
    <name evidence="3" type="ORF">HK097_002331</name>
</gene>
<dbReference type="Gene3D" id="3.40.1390.30">
    <property type="entry name" value="NIF3 (NGG1p interacting factor 3)-like"/>
    <property type="match status" value="1"/>
</dbReference>
<feature type="binding site" evidence="2">
    <location>
        <position position="231"/>
    </location>
    <ligand>
        <name>a divalent metal cation</name>
        <dbReference type="ChEBI" id="CHEBI:60240"/>
        <label>1</label>
    </ligand>
</feature>
<name>A0AAD5SKE4_9FUNG</name>
<reference evidence="3" key="1">
    <citation type="submission" date="2020-05" db="EMBL/GenBank/DDBJ databases">
        <title>Phylogenomic resolution of chytrid fungi.</title>
        <authorList>
            <person name="Stajich J.E."/>
            <person name="Amses K."/>
            <person name="Simmons R."/>
            <person name="Seto K."/>
            <person name="Myers J."/>
            <person name="Bonds A."/>
            <person name="Quandt C.A."/>
            <person name="Barry K."/>
            <person name="Liu P."/>
            <person name="Grigoriev I."/>
            <person name="Longcore J.E."/>
            <person name="James T.Y."/>
        </authorList>
    </citation>
    <scope>NUCLEOTIDE SEQUENCE</scope>
    <source>
        <strain evidence="3">JEL0318</strain>
    </source>
</reference>
<dbReference type="InterPro" id="IPR002678">
    <property type="entry name" value="DUF34/NIF3"/>
</dbReference>
<dbReference type="GO" id="GO:0005739">
    <property type="term" value="C:mitochondrion"/>
    <property type="evidence" value="ECO:0007669"/>
    <property type="project" value="TreeGrafter"/>
</dbReference>
<dbReference type="EMBL" id="JADGJD010000015">
    <property type="protein sequence ID" value="KAJ3056953.1"/>
    <property type="molecule type" value="Genomic_DNA"/>
</dbReference>
<dbReference type="NCBIfam" id="TIGR00486">
    <property type="entry name" value="YbgI_SA1388"/>
    <property type="match status" value="1"/>
</dbReference>
<accession>A0AAD5SKE4</accession>
<organism evidence="3 4">
    <name type="scientific">Rhizophlyctis rosea</name>
    <dbReference type="NCBI Taxonomy" id="64517"/>
    <lineage>
        <taxon>Eukaryota</taxon>
        <taxon>Fungi</taxon>
        <taxon>Fungi incertae sedis</taxon>
        <taxon>Chytridiomycota</taxon>
        <taxon>Chytridiomycota incertae sedis</taxon>
        <taxon>Chytridiomycetes</taxon>
        <taxon>Rhizophlyctidales</taxon>
        <taxon>Rhizophlyctidaceae</taxon>
        <taxon>Rhizophlyctis</taxon>
    </lineage>
</organism>
<dbReference type="Proteomes" id="UP001212841">
    <property type="component" value="Unassembled WGS sequence"/>
</dbReference>
<keyword evidence="4" id="KW-1185">Reference proteome</keyword>
<dbReference type="Pfam" id="PF01784">
    <property type="entry name" value="DUF34_NIF3"/>
    <property type="match status" value="1"/>
</dbReference>
<evidence type="ECO:0000313" key="4">
    <source>
        <dbReference type="Proteomes" id="UP001212841"/>
    </source>
</evidence>
<feature type="binding site" evidence="2">
    <location>
        <position position="70"/>
    </location>
    <ligand>
        <name>a divalent metal cation</name>
        <dbReference type="ChEBI" id="CHEBI:60240"/>
        <label>1</label>
    </ligand>
</feature>
<comment type="similarity">
    <text evidence="1">Belongs to the GTP cyclohydrolase I type 2/NIF3 family.</text>
</comment>
<comment type="caution">
    <text evidence="3">The sequence shown here is derived from an EMBL/GenBank/DDBJ whole genome shotgun (WGS) entry which is preliminary data.</text>
</comment>
<sequence>MSLLQRVVKSMDKIAPLKLAEQSWDNVGVLLEAPFPRPNAHRVFLTIDLTQPVLDEALQDPKVGVIVSYHPPIFKAMKRLCLSDEKQAIALKCAAAGVSIYSPHTSLDNCVGGINDWLARGLGAGRTIVMNPADNAPPEHEGAGSGRIHTLNEPVPLEEIVRRVKAHLVLSHVRVATARTSKPISTIAICAGSGASVLGGVKADLYLTGEMSHHEVLAAVASDANVILCEHSNSERGYLADVLRSRLQSSLRIDHGLDAQPDMEVEVVISDVDADPLKVM</sequence>
<dbReference type="PANTHER" id="PTHR13799">
    <property type="entry name" value="NGG1 INTERACTING FACTOR 3"/>
    <property type="match status" value="1"/>
</dbReference>
<evidence type="ECO:0000256" key="2">
    <source>
        <dbReference type="PIRSR" id="PIRSR602678-1"/>
    </source>
</evidence>
<feature type="binding site" evidence="2">
    <location>
        <position position="108"/>
    </location>
    <ligand>
        <name>a divalent metal cation</name>
        <dbReference type="ChEBI" id="CHEBI:60240"/>
        <label>1</label>
    </ligand>
</feature>
<protein>
    <recommendedName>
        <fullName evidence="5">NIF3-like protein 1</fullName>
    </recommendedName>
</protein>
<dbReference type="SUPFAM" id="SSF102705">
    <property type="entry name" value="NIF3 (NGG1p interacting factor 3)-like"/>
    <property type="match status" value="1"/>
</dbReference>
<evidence type="ECO:0000256" key="1">
    <source>
        <dbReference type="ARBA" id="ARBA00006964"/>
    </source>
</evidence>
<keyword evidence="2" id="KW-0479">Metal-binding</keyword>
<proteinExistence type="inferred from homology"/>
<dbReference type="GO" id="GO:0046872">
    <property type="term" value="F:metal ion binding"/>
    <property type="evidence" value="ECO:0007669"/>
    <property type="project" value="UniProtKB-KW"/>
</dbReference>
<dbReference type="InterPro" id="IPR036069">
    <property type="entry name" value="DUF34/NIF3_sf"/>
</dbReference>